<dbReference type="PATRIC" id="fig|749414.3.peg.2582"/>
<dbReference type="Proteomes" id="UP000000377">
    <property type="component" value="Chromosome"/>
</dbReference>
<dbReference type="EMBL" id="CP002047">
    <property type="protein sequence ID" value="ADI05615.1"/>
    <property type="molecule type" value="Genomic_DNA"/>
</dbReference>
<gene>
    <name evidence="1" type="ordered locus">SBI_02494</name>
</gene>
<reference evidence="1 2" key="1">
    <citation type="journal article" date="2010" name="J. Bacteriol.">
        <title>Genome sequence of the milbemycin-producing bacterium Streptomyces bingchenggensis.</title>
        <authorList>
            <person name="Wang X.J."/>
            <person name="Yan Y.J."/>
            <person name="Zhang B."/>
            <person name="An J."/>
            <person name="Wang J.J."/>
            <person name="Tian J."/>
            <person name="Jiang L."/>
            <person name="Chen Y.H."/>
            <person name="Huang S.X."/>
            <person name="Yin M."/>
            <person name="Zhang J."/>
            <person name="Gao A.L."/>
            <person name="Liu C.X."/>
            <person name="Zhu Z.X."/>
            <person name="Xiang W.S."/>
        </authorList>
    </citation>
    <scope>NUCLEOTIDE SEQUENCE [LARGE SCALE GENOMIC DNA]</scope>
    <source>
        <strain evidence="1 2">BCW-1</strain>
    </source>
</reference>
<dbReference type="STRING" id="749414.SBI_02494"/>
<dbReference type="AlphaFoldDB" id="D7BYQ6"/>
<dbReference type="HOGENOM" id="CLU_3030323_0_0_11"/>
<name>D7BYQ6_STRBB</name>
<dbReference type="RefSeq" id="WP_014175092.1">
    <property type="nucleotide sequence ID" value="NC_016582.1"/>
</dbReference>
<proteinExistence type="predicted"/>
<sequence length="55" mass="6035">MTSEHPNAWAADAIRRLRAEGRAHGPTPLRPLPLPALRDIEVYLKDESAHPTPAA</sequence>
<protein>
    <submittedName>
        <fullName evidence="1">Uncharacterized protein</fullName>
    </submittedName>
</protein>
<keyword evidence="2" id="KW-1185">Reference proteome</keyword>
<accession>D7BYQ6</accession>
<organism evidence="1 2">
    <name type="scientific">Streptomyces bingchenggensis (strain BCW-1)</name>
    <dbReference type="NCBI Taxonomy" id="749414"/>
    <lineage>
        <taxon>Bacteria</taxon>
        <taxon>Bacillati</taxon>
        <taxon>Actinomycetota</taxon>
        <taxon>Actinomycetes</taxon>
        <taxon>Kitasatosporales</taxon>
        <taxon>Streptomycetaceae</taxon>
        <taxon>Streptomyces</taxon>
    </lineage>
</organism>
<evidence type="ECO:0000313" key="2">
    <source>
        <dbReference type="Proteomes" id="UP000000377"/>
    </source>
</evidence>
<evidence type="ECO:0000313" key="1">
    <source>
        <dbReference type="EMBL" id="ADI05615.1"/>
    </source>
</evidence>
<dbReference type="KEGG" id="sbh:SBI_02494"/>